<protein>
    <recommendedName>
        <fullName evidence="3">DUF4806 domain-containing protein</fullName>
    </recommendedName>
</protein>
<evidence type="ECO:0008006" key="3">
    <source>
        <dbReference type="Google" id="ProtNLM"/>
    </source>
</evidence>
<reference evidence="1" key="1">
    <citation type="submission" date="2024-06" db="EMBL/GenBank/DDBJ databases">
        <authorList>
            <person name="Liu X."/>
            <person name="Lenzi L."/>
            <person name="Haldenby T S."/>
            <person name="Uol C."/>
        </authorList>
    </citation>
    <scope>NUCLEOTIDE SEQUENCE</scope>
</reference>
<sequence length="182" mass="19639">MLTDMALQAKRSAAIAHEDCMNIKQSIEGLSARTATTGDSIAICPDVPAYNIEQVIALDSALMADTYYRQLSERFLNVPGGDLRTLVRNILAKLISPGLSGDIHFTGRSKQFVFKNSRLHGFLLCKSINLCSLIAFRPGIQKSRFLHSGSKDCELRSAPVVPFATGAEEGKNVRAGGLTPSG</sequence>
<evidence type="ECO:0000313" key="1">
    <source>
        <dbReference type="EMBL" id="CAL5139815.1"/>
    </source>
</evidence>
<accession>A0AAV2TU56</accession>
<comment type="caution">
    <text evidence="1">The sequence shown here is derived from an EMBL/GenBank/DDBJ whole genome shotgun (WGS) entry which is preliminary data.</text>
</comment>
<proteinExistence type="predicted"/>
<dbReference type="Proteomes" id="UP001497525">
    <property type="component" value="Unassembled WGS sequence"/>
</dbReference>
<evidence type="ECO:0000313" key="2">
    <source>
        <dbReference type="Proteomes" id="UP001497525"/>
    </source>
</evidence>
<dbReference type="AlphaFoldDB" id="A0AAV2TU56"/>
<gene>
    <name evidence="1" type="ORF">CDAUBV1_LOCUS15009</name>
</gene>
<organism evidence="1 2">
    <name type="scientific">Calicophoron daubneyi</name>
    <name type="common">Rumen fluke</name>
    <name type="synonym">Paramphistomum daubneyi</name>
    <dbReference type="NCBI Taxonomy" id="300641"/>
    <lineage>
        <taxon>Eukaryota</taxon>
        <taxon>Metazoa</taxon>
        <taxon>Spiralia</taxon>
        <taxon>Lophotrochozoa</taxon>
        <taxon>Platyhelminthes</taxon>
        <taxon>Trematoda</taxon>
        <taxon>Digenea</taxon>
        <taxon>Plagiorchiida</taxon>
        <taxon>Pronocephalata</taxon>
        <taxon>Paramphistomoidea</taxon>
        <taxon>Paramphistomidae</taxon>
        <taxon>Calicophoron</taxon>
    </lineage>
</organism>
<name>A0AAV2TU56_CALDB</name>
<dbReference type="EMBL" id="CAXLJL010000656">
    <property type="protein sequence ID" value="CAL5139815.1"/>
    <property type="molecule type" value="Genomic_DNA"/>
</dbReference>